<dbReference type="AlphaFoldDB" id="A0A2K8MM44"/>
<reference evidence="1 2" key="1">
    <citation type="submission" date="2017-11" db="EMBL/GenBank/DDBJ databases">
        <title>Complete genome sequence of Sphingomonas sp. Strain Cra20, a psychrotolerant potential plant growth promoting rhizobacteria.</title>
        <authorList>
            <person name="Luo Y."/>
        </authorList>
    </citation>
    <scope>NUCLEOTIDE SEQUENCE [LARGE SCALE GENOMIC DNA]</scope>
    <source>
        <strain evidence="1 2">Cra20</strain>
        <plasmid evidence="1 2">unnamed</plasmid>
    </source>
</reference>
<organism evidence="1 2">
    <name type="scientific">Sphingomonas psychrotolerans</name>
    <dbReference type="NCBI Taxonomy" id="1327635"/>
    <lineage>
        <taxon>Bacteria</taxon>
        <taxon>Pseudomonadati</taxon>
        <taxon>Pseudomonadota</taxon>
        <taxon>Alphaproteobacteria</taxon>
        <taxon>Sphingomonadales</taxon>
        <taxon>Sphingomonadaceae</taxon>
        <taxon>Sphingomonas</taxon>
    </lineage>
</organism>
<evidence type="ECO:0000313" key="1">
    <source>
        <dbReference type="EMBL" id="ATY34942.1"/>
    </source>
</evidence>
<name>A0A2K8MM44_9SPHN</name>
<dbReference type="EMBL" id="CP024924">
    <property type="protein sequence ID" value="ATY34942.1"/>
    <property type="molecule type" value="Genomic_DNA"/>
</dbReference>
<dbReference type="Proteomes" id="UP000229081">
    <property type="component" value="Plasmid unnamed"/>
</dbReference>
<proteinExistence type="predicted"/>
<geneLocation type="plasmid" evidence="1 2">
    <name>unnamed</name>
</geneLocation>
<protein>
    <submittedName>
        <fullName evidence="1">Uncharacterized protein</fullName>
    </submittedName>
</protein>
<dbReference type="RefSeq" id="WP_100284727.1">
    <property type="nucleotide sequence ID" value="NZ_CP024924.1"/>
</dbReference>
<gene>
    <name evidence="1" type="ORF">CVN68_22815</name>
</gene>
<sequence length="177" mass="20240">MGEAKGRREELRARMIVELERLMAPTSPEEDALNDEIRALKFYQIHRVPDAQLAYMKMEPQRCHQNVGTYVKLDPSGESRHVSGWWKRNGIFYFHSVVLSQTKLHCITPSGDRSALTFAPDFDIVWREVDGLINSSRRGAEVPYLVRDFPDKVIAEATEARDALLAGADPRTIKMRL</sequence>
<keyword evidence="2" id="KW-1185">Reference proteome</keyword>
<accession>A0A2K8MM44</accession>
<dbReference type="OrthoDB" id="7875804at2"/>
<dbReference type="KEGG" id="sphc:CVN68_22815"/>
<evidence type="ECO:0000313" key="2">
    <source>
        <dbReference type="Proteomes" id="UP000229081"/>
    </source>
</evidence>
<keyword evidence="1" id="KW-0614">Plasmid</keyword>